<dbReference type="EMBL" id="MFFM01000034">
    <property type="protein sequence ID" value="OGF11971.1"/>
    <property type="molecule type" value="Genomic_DNA"/>
</dbReference>
<name>A0A1F5RD52_9BACT</name>
<reference evidence="8 9" key="1">
    <citation type="journal article" date="2016" name="Nat. Commun.">
        <title>Thousands of microbial genomes shed light on interconnected biogeochemical processes in an aquifer system.</title>
        <authorList>
            <person name="Anantharaman K."/>
            <person name="Brown C.T."/>
            <person name="Hug L.A."/>
            <person name="Sharon I."/>
            <person name="Castelle C.J."/>
            <person name="Probst A.J."/>
            <person name="Thomas B.C."/>
            <person name="Singh A."/>
            <person name="Wilkins M.J."/>
            <person name="Karaoz U."/>
            <person name="Brodie E.L."/>
            <person name="Williams K.H."/>
            <person name="Hubbard S.S."/>
            <person name="Banfield J.F."/>
        </authorList>
    </citation>
    <scope>NUCLEOTIDE SEQUENCE [LARGE SCALE GENOMIC DNA]</scope>
</reference>
<keyword evidence="3 6" id="KW-0812">Transmembrane</keyword>
<dbReference type="PANTHER" id="PTHR30477">
    <property type="entry name" value="ABC-TRANSPORTER METAL-BINDING PROTEIN"/>
    <property type="match status" value="1"/>
</dbReference>
<comment type="subcellular location">
    <subcellularLocation>
        <location evidence="6">Cell membrane</location>
        <topology evidence="6">Multi-pass membrane protein</topology>
    </subcellularLocation>
    <subcellularLocation>
        <location evidence="1">Membrane</location>
        <topology evidence="1">Multi-pass membrane protein</topology>
    </subcellularLocation>
</comment>
<dbReference type="AlphaFoldDB" id="A0A1F5RD52"/>
<organism evidence="8 9">
    <name type="scientific">Candidatus Edwardsbacteria bacterium GWF2_54_11</name>
    <dbReference type="NCBI Taxonomy" id="1817851"/>
    <lineage>
        <taxon>Bacteria</taxon>
        <taxon>Candidatus Edwardsiibacteriota</taxon>
    </lineage>
</organism>
<dbReference type="GO" id="GO:0010043">
    <property type="term" value="P:response to zinc ion"/>
    <property type="evidence" value="ECO:0007669"/>
    <property type="project" value="TreeGrafter"/>
</dbReference>
<feature type="transmembrane region" description="Helical" evidence="7">
    <location>
        <begin position="15"/>
        <end position="35"/>
    </location>
</feature>
<accession>A0A1F5RD52</accession>
<dbReference type="Proteomes" id="UP000177230">
    <property type="component" value="Unassembled WGS sequence"/>
</dbReference>
<dbReference type="SUPFAM" id="SSF81345">
    <property type="entry name" value="ABC transporter involved in vitamin B12 uptake, BtuC"/>
    <property type="match status" value="1"/>
</dbReference>
<evidence type="ECO:0000256" key="5">
    <source>
        <dbReference type="ARBA" id="ARBA00023136"/>
    </source>
</evidence>
<proteinExistence type="inferred from homology"/>
<dbReference type="PANTHER" id="PTHR30477:SF0">
    <property type="entry name" value="METAL TRANSPORT SYSTEM MEMBRANE PROTEIN TM_0125-RELATED"/>
    <property type="match status" value="1"/>
</dbReference>
<comment type="caution">
    <text evidence="8">The sequence shown here is derived from an EMBL/GenBank/DDBJ whole genome shotgun (WGS) entry which is preliminary data.</text>
</comment>
<feature type="transmembrane region" description="Helical" evidence="7">
    <location>
        <begin position="229"/>
        <end position="250"/>
    </location>
</feature>
<evidence type="ECO:0000256" key="3">
    <source>
        <dbReference type="ARBA" id="ARBA00022692"/>
    </source>
</evidence>
<dbReference type="Gene3D" id="1.10.3470.10">
    <property type="entry name" value="ABC transporter involved in vitamin B12 uptake, BtuC"/>
    <property type="match status" value="1"/>
</dbReference>
<feature type="transmembrane region" description="Helical" evidence="7">
    <location>
        <begin position="256"/>
        <end position="273"/>
    </location>
</feature>
<dbReference type="GO" id="GO:0043190">
    <property type="term" value="C:ATP-binding cassette (ABC) transporter complex"/>
    <property type="evidence" value="ECO:0007669"/>
    <property type="project" value="InterPro"/>
</dbReference>
<evidence type="ECO:0000256" key="7">
    <source>
        <dbReference type="SAM" id="Phobius"/>
    </source>
</evidence>
<evidence type="ECO:0000313" key="8">
    <source>
        <dbReference type="EMBL" id="OGF11971.1"/>
    </source>
</evidence>
<comment type="similarity">
    <text evidence="2 6">Belongs to the ABC-3 integral membrane protein family.</text>
</comment>
<feature type="transmembrane region" description="Helical" evidence="7">
    <location>
        <begin position="145"/>
        <end position="167"/>
    </location>
</feature>
<feature type="transmembrane region" description="Helical" evidence="7">
    <location>
        <begin position="47"/>
        <end position="68"/>
    </location>
</feature>
<evidence type="ECO:0000313" key="9">
    <source>
        <dbReference type="Proteomes" id="UP000177230"/>
    </source>
</evidence>
<evidence type="ECO:0000256" key="4">
    <source>
        <dbReference type="ARBA" id="ARBA00022989"/>
    </source>
</evidence>
<dbReference type="InterPro" id="IPR037294">
    <property type="entry name" value="ABC_BtuC-like"/>
</dbReference>
<dbReference type="GO" id="GO:0055085">
    <property type="term" value="P:transmembrane transport"/>
    <property type="evidence" value="ECO:0007669"/>
    <property type="project" value="InterPro"/>
</dbReference>
<sequence>MNLWYWLTGLLPFDWLSFAFMKQALLAVILVSYLFGLLGSQVINQQMAFFSDAIGHAALTGIALGAIMGLADPTWAMVIFSGLLALAISWLRRFSLTSTDTVIGLFMAFAVALGIVILSRGGGFARYSGYLVGDILSITPAEIRNLLVLILAVTVLWVLYFNQLMLISLNPSLARSRGIKVWLIEAMFSLVVAVVVTVSIKWVGLLVINSMLILPAAAARNISGNTRQYVWWSIAISLASGISGLIASYYLSTATGATIVLISMGIFVITLGLKKLIR</sequence>
<dbReference type="InterPro" id="IPR001626">
    <property type="entry name" value="ABC_TroCD"/>
</dbReference>
<dbReference type="Pfam" id="PF00950">
    <property type="entry name" value="ABC-3"/>
    <property type="match status" value="1"/>
</dbReference>
<evidence type="ECO:0000256" key="6">
    <source>
        <dbReference type="RuleBase" id="RU003943"/>
    </source>
</evidence>
<evidence type="ECO:0000256" key="2">
    <source>
        <dbReference type="ARBA" id="ARBA00008034"/>
    </source>
</evidence>
<evidence type="ECO:0000256" key="1">
    <source>
        <dbReference type="ARBA" id="ARBA00004141"/>
    </source>
</evidence>
<keyword evidence="5 7" id="KW-0472">Membrane</keyword>
<protein>
    <submittedName>
        <fullName evidence="8">ABC transporter</fullName>
    </submittedName>
</protein>
<keyword evidence="4 7" id="KW-1133">Transmembrane helix</keyword>
<gene>
    <name evidence="8" type="ORF">A2024_02995</name>
</gene>
<feature type="transmembrane region" description="Helical" evidence="7">
    <location>
        <begin position="103"/>
        <end position="125"/>
    </location>
</feature>
<keyword evidence="6" id="KW-0813">Transport</keyword>